<dbReference type="PRINTS" id="PR00412">
    <property type="entry name" value="EPOXHYDRLASE"/>
</dbReference>
<dbReference type="PANTHER" id="PTHR43329">
    <property type="entry name" value="EPOXIDE HYDROLASE"/>
    <property type="match status" value="1"/>
</dbReference>
<name>A0A1H0B5D9_9HYPH</name>
<evidence type="ECO:0000256" key="1">
    <source>
        <dbReference type="ARBA" id="ARBA00022801"/>
    </source>
</evidence>
<dbReference type="InterPro" id="IPR029058">
    <property type="entry name" value="AB_hydrolase_fold"/>
</dbReference>
<dbReference type="STRING" id="582672.SAMN05216360_10849"/>
<dbReference type="Gene3D" id="3.40.50.1820">
    <property type="entry name" value="alpha/beta hydrolase"/>
    <property type="match status" value="1"/>
</dbReference>
<gene>
    <name evidence="3" type="ORF">SAMN05216360_10849</name>
</gene>
<dbReference type="SUPFAM" id="SSF53474">
    <property type="entry name" value="alpha/beta-Hydrolases"/>
    <property type="match status" value="1"/>
</dbReference>
<dbReference type="GO" id="GO:0016787">
    <property type="term" value="F:hydrolase activity"/>
    <property type="evidence" value="ECO:0007669"/>
    <property type="project" value="UniProtKB-KW"/>
</dbReference>
<dbReference type="AlphaFoldDB" id="A0A1H0B5D9"/>
<proteinExistence type="predicted"/>
<feature type="domain" description="AB hydrolase-1" evidence="2">
    <location>
        <begin position="35"/>
        <end position="286"/>
    </location>
</feature>
<reference evidence="4" key="1">
    <citation type="submission" date="2016-10" db="EMBL/GenBank/DDBJ databases">
        <authorList>
            <person name="Varghese N."/>
            <person name="Submissions S."/>
        </authorList>
    </citation>
    <scope>NUCLEOTIDE SEQUENCE [LARGE SCALE GENOMIC DNA]</scope>
    <source>
        <strain evidence="4">BL47</strain>
    </source>
</reference>
<dbReference type="Pfam" id="PF00561">
    <property type="entry name" value="Abhydrolase_1"/>
    <property type="match status" value="1"/>
</dbReference>
<organism evidence="3 4">
    <name type="scientific">Methylobacterium phyllostachyos</name>
    <dbReference type="NCBI Taxonomy" id="582672"/>
    <lineage>
        <taxon>Bacteria</taxon>
        <taxon>Pseudomonadati</taxon>
        <taxon>Pseudomonadota</taxon>
        <taxon>Alphaproteobacteria</taxon>
        <taxon>Hyphomicrobiales</taxon>
        <taxon>Methylobacteriaceae</taxon>
        <taxon>Methylobacterium</taxon>
    </lineage>
</organism>
<keyword evidence="1" id="KW-0378">Hydrolase</keyword>
<dbReference type="EMBL" id="FNHS01000008">
    <property type="protein sequence ID" value="SDN40849.1"/>
    <property type="molecule type" value="Genomic_DNA"/>
</dbReference>
<dbReference type="Proteomes" id="UP000198704">
    <property type="component" value="Unassembled WGS sequence"/>
</dbReference>
<dbReference type="RefSeq" id="WP_091716589.1">
    <property type="nucleotide sequence ID" value="NZ_FNHS01000008.1"/>
</dbReference>
<protein>
    <submittedName>
        <fullName evidence="3">Haloacetate dehalogenase</fullName>
    </submittedName>
</protein>
<sequence length="298" mass="32764">MASDFASDFLPGFARHRIETAPGVTIHARSAGSGPPVLLLHGHPQTLSTWLHVAPRLAEPRTVVAMDLRGYGDSSKPPGGERHVAYSKRAMAADAVAVMRALGHERFAVVGHDRGGRVAHRLALDHARAVERIALFDIAPTATMYARTDKAFATRYFWWFFFIQPHPLPETLIGADPEYFLRHHVEGQSKTPGSTPPELFAEYLRCYSDPACRHAICEDYRAAAGIDLEHDAADSEARVTAPLLALWGAKGTVGQTYDVLETWREKATDVSGRALDCGHTLQEERPDEVFSELSAFLG</sequence>
<dbReference type="InterPro" id="IPR000073">
    <property type="entry name" value="AB_hydrolase_1"/>
</dbReference>
<evidence type="ECO:0000313" key="3">
    <source>
        <dbReference type="EMBL" id="SDN40849.1"/>
    </source>
</evidence>
<dbReference type="OrthoDB" id="9812774at2"/>
<evidence type="ECO:0000259" key="2">
    <source>
        <dbReference type="Pfam" id="PF00561"/>
    </source>
</evidence>
<keyword evidence="4" id="KW-1185">Reference proteome</keyword>
<dbReference type="InterPro" id="IPR000639">
    <property type="entry name" value="Epox_hydrolase-like"/>
</dbReference>
<evidence type="ECO:0000313" key="4">
    <source>
        <dbReference type="Proteomes" id="UP000198704"/>
    </source>
</evidence>
<accession>A0A1H0B5D9</accession>